<accession>A0A6N7YVS2</accession>
<reference evidence="1 2" key="1">
    <citation type="submission" date="2019-11" db="EMBL/GenBank/DDBJ databases">
        <title>Draft genome of Amycolatopsis RM579.</title>
        <authorList>
            <person name="Duangmal K."/>
            <person name="Mingma R."/>
        </authorList>
    </citation>
    <scope>NUCLEOTIDE SEQUENCE [LARGE SCALE GENOMIC DNA]</scope>
    <source>
        <strain evidence="1 2">RM579</strain>
    </source>
</reference>
<keyword evidence="2" id="KW-1185">Reference proteome</keyword>
<evidence type="ECO:0000313" key="2">
    <source>
        <dbReference type="Proteomes" id="UP000440096"/>
    </source>
</evidence>
<proteinExistence type="predicted"/>
<dbReference type="Proteomes" id="UP000440096">
    <property type="component" value="Unassembled WGS sequence"/>
</dbReference>
<dbReference type="EMBL" id="WMBA01000044">
    <property type="protein sequence ID" value="MTD57177.1"/>
    <property type="molecule type" value="Genomic_DNA"/>
</dbReference>
<name>A0A6N7YVS2_9PSEU</name>
<gene>
    <name evidence="1" type="ORF">GKO32_24820</name>
</gene>
<evidence type="ECO:0000313" key="1">
    <source>
        <dbReference type="EMBL" id="MTD57177.1"/>
    </source>
</evidence>
<dbReference type="OrthoDB" id="3542505at2"/>
<comment type="caution">
    <text evidence="1">The sequence shown here is derived from an EMBL/GenBank/DDBJ whole genome shotgun (WGS) entry which is preliminary data.</text>
</comment>
<dbReference type="AlphaFoldDB" id="A0A6N7YVS2"/>
<dbReference type="RefSeq" id="WP_154759317.1">
    <property type="nucleotide sequence ID" value="NZ_WMBA01000044.1"/>
</dbReference>
<protein>
    <submittedName>
        <fullName evidence="1">Uncharacterized protein</fullName>
    </submittedName>
</protein>
<organism evidence="1 2">
    <name type="scientific">Amycolatopsis pithecellobii</name>
    <dbReference type="NCBI Taxonomy" id="664692"/>
    <lineage>
        <taxon>Bacteria</taxon>
        <taxon>Bacillati</taxon>
        <taxon>Actinomycetota</taxon>
        <taxon>Actinomycetes</taxon>
        <taxon>Pseudonocardiales</taxon>
        <taxon>Pseudonocardiaceae</taxon>
        <taxon>Amycolatopsis</taxon>
    </lineage>
</organism>
<sequence>MYTQISSELVDPTNSGQRLSDDLRELALDTSGGLLLYFVGHGLLAQQGCP</sequence>